<organism evidence="1 2">
    <name type="scientific">Thermosinus carboxydivorans Nor1</name>
    <dbReference type="NCBI Taxonomy" id="401526"/>
    <lineage>
        <taxon>Bacteria</taxon>
        <taxon>Bacillati</taxon>
        <taxon>Bacillota</taxon>
        <taxon>Negativicutes</taxon>
        <taxon>Selenomonadales</taxon>
        <taxon>Sporomusaceae</taxon>
        <taxon>Thermosinus</taxon>
    </lineage>
</organism>
<protein>
    <submittedName>
        <fullName evidence="1">Uncharacterized protein</fullName>
    </submittedName>
</protein>
<evidence type="ECO:0000313" key="2">
    <source>
        <dbReference type="Proteomes" id="UP000005139"/>
    </source>
</evidence>
<sequence>MGEFQLAKKPYLTAGGRKLKTYLFAFIDDCSRIIPYTFCQISFPEKFDGILNLQIDKRQ</sequence>
<gene>
    <name evidence="1" type="ORF">TcarDRAFT_1213</name>
</gene>
<dbReference type="AlphaFoldDB" id="A1HQJ1"/>
<dbReference type="EMBL" id="AAWL01000007">
    <property type="protein sequence ID" value="EAX47807.1"/>
    <property type="molecule type" value="Genomic_DNA"/>
</dbReference>
<keyword evidence="2" id="KW-1185">Reference proteome</keyword>
<reference evidence="1 2" key="2">
    <citation type="submission" date="2007-01" db="EMBL/GenBank/DDBJ databases">
        <title>Sequencing of the draft genome and assembly of Thermosinus carboxydivorans Nor1.</title>
        <authorList>
            <consortium name="US DOE Joint Genome Institute (JGI-PGF)"/>
            <person name="Copeland A."/>
            <person name="Lucas S."/>
            <person name="Lapidus A."/>
            <person name="Barry K."/>
            <person name="Glavina del Rio T."/>
            <person name="Dalin E."/>
            <person name="Tice H."/>
            <person name="Bruce D."/>
            <person name="Pitluck S."/>
            <person name="Richardson P."/>
        </authorList>
    </citation>
    <scope>NUCLEOTIDE SEQUENCE [LARGE SCALE GENOMIC DNA]</scope>
    <source>
        <strain evidence="1 2">Nor1</strain>
    </source>
</reference>
<accession>A1HQJ1</accession>
<evidence type="ECO:0000313" key="1">
    <source>
        <dbReference type="EMBL" id="EAX47807.1"/>
    </source>
</evidence>
<name>A1HQJ1_9FIRM</name>
<comment type="caution">
    <text evidence="1">The sequence shown here is derived from an EMBL/GenBank/DDBJ whole genome shotgun (WGS) entry which is preliminary data.</text>
</comment>
<dbReference type="Proteomes" id="UP000005139">
    <property type="component" value="Unassembled WGS sequence"/>
</dbReference>
<reference evidence="1 2" key="1">
    <citation type="submission" date="2007-01" db="EMBL/GenBank/DDBJ databases">
        <title>Annotation of the draft genome assembly of Thermosinus carboxydivorans Nor1.</title>
        <authorList>
            <consortium name="US DOE Joint Genome Institute (JGI-ORNL)"/>
            <person name="Larimer F."/>
            <person name="Land M."/>
            <person name="Hauser L."/>
        </authorList>
    </citation>
    <scope>NUCLEOTIDE SEQUENCE [LARGE SCALE GENOMIC DNA]</scope>
    <source>
        <strain evidence="1 2">Nor1</strain>
    </source>
</reference>
<proteinExistence type="predicted"/>